<dbReference type="EMBL" id="MKGL01000251">
    <property type="protein sequence ID" value="RNF01993.1"/>
    <property type="molecule type" value="Genomic_DNA"/>
</dbReference>
<dbReference type="GeneID" id="40330588"/>
<comment type="caution">
    <text evidence="1">The sequence shown here is derived from an EMBL/GenBank/DDBJ whole genome shotgun (WGS) entry which is preliminary data.</text>
</comment>
<evidence type="ECO:0000313" key="2">
    <source>
        <dbReference type="Proteomes" id="UP000283634"/>
    </source>
</evidence>
<keyword evidence="1" id="KW-0808">Transferase</keyword>
<dbReference type="AlphaFoldDB" id="A0A3R7LRK2"/>
<protein>
    <submittedName>
        <fullName evidence="1">Putative fucose kinase</fullName>
    </submittedName>
</protein>
<name>A0A3R7LRK2_TRYRA</name>
<evidence type="ECO:0000313" key="1">
    <source>
        <dbReference type="EMBL" id="RNF01993.1"/>
    </source>
</evidence>
<proteinExistence type="predicted"/>
<gene>
    <name evidence="1" type="ORF">TraAM80_06655</name>
</gene>
<dbReference type="RefSeq" id="XP_029236655.1">
    <property type="nucleotide sequence ID" value="XM_029383489.1"/>
</dbReference>
<organism evidence="1 2">
    <name type="scientific">Trypanosoma rangeli</name>
    <dbReference type="NCBI Taxonomy" id="5698"/>
    <lineage>
        <taxon>Eukaryota</taxon>
        <taxon>Discoba</taxon>
        <taxon>Euglenozoa</taxon>
        <taxon>Kinetoplastea</taxon>
        <taxon>Metakinetoplastina</taxon>
        <taxon>Trypanosomatida</taxon>
        <taxon>Trypanosomatidae</taxon>
        <taxon>Trypanosoma</taxon>
        <taxon>Herpetosoma</taxon>
    </lineage>
</organism>
<reference evidence="1 2" key="1">
    <citation type="journal article" date="2018" name="BMC Genomics">
        <title>Genomic comparison of Trypanosoma conorhini and Trypanosoma rangeli to Trypanosoma cruzi strains of high and low virulence.</title>
        <authorList>
            <person name="Bradwell K.R."/>
            <person name="Koparde V.N."/>
            <person name="Matveyev A.V."/>
            <person name="Serrano M.G."/>
            <person name="Alves J.M."/>
            <person name="Parikh H."/>
            <person name="Huang B."/>
            <person name="Lee V."/>
            <person name="Espinosa-Alvarez O."/>
            <person name="Ortiz P.A."/>
            <person name="Costa-Martins A.G."/>
            <person name="Teixeira M.M."/>
            <person name="Buck G.A."/>
        </authorList>
    </citation>
    <scope>NUCLEOTIDE SEQUENCE [LARGE SCALE GENOMIC DNA]</scope>
    <source>
        <strain evidence="1 2">AM80</strain>
    </source>
</reference>
<accession>A0A3R7LRK2</accession>
<dbReference type="Proteomes" id="UP000283634">
    <property type="component" value="Unassembled WGS sequence"/>
</dbReference>
<keyword evidence="1" id="KW-0418">Kinase</keyword>
<sequence>MLLNPSLNELREYVGSRRCAIDIGLWQLSDRAVGGVGWGSHSHSHFFFFLRRLLQGVLLVSRLWFGAWRTPTVVQSMVGQLRVKIATLPEARLFRFRTTAELVFSMTPIQSAESLQDDFWSSRMP</sequence>
<dbReference type="GO" id="GO:0016301">
    <property type="term" value="F:kinase activity"/>
    <property type="evidence" value="ECO:0007669"/>
    <property type="project" value="UniProtKB-KW"/>
</dbReference>
<keyword evidence="2" id="KW-1185">Reference proteome</keyword>